<sequence length="162" mass="18751">MYHCLLDTSSLVKRYQQEKGTSIINQLFERKDCFLNIVNLTIPEVIQTFYTLHRKGEINFSKREELKEIFMKDISEYILYVHNISDRNIADVDRIFDISFQVSPKGRTPISVIDTLIISVASGIQKHFGSAYLFTSDWHMERVASKLGVQVVNPQKISSLTF</sequence>
<evidence type="ECO:0000313" key="2">
    <source>
        <dbReference type="Proteomes" id="UP000230025"/>
    </source>
</evidence>
<dbReference type="Gene3D" id="3.40.50.1010">
    <property type="entry name" value="5'-nuclease"/>
    <property type="match status" value="1"/>
</dbReference>
<dbReference type="Proteomes" id="UP000230025">
    <property type="component" value="Unassembled WGS sequence"/>
</dbReference>
<dbReference type="CDD" id="cd09874">
    <property type="entry name" value="PIN_MT3492-like"/>
    <property type="match status" value="1"/>
</dbReference>
<evidence type="ECO:0008006" key="3">
    <source>
        <dbReference type="Google" id="ProtNLM"/>
    </source>
</evidence>
<organism evidence="1 2">
    <name type="scientific">bacterium (Candidatus Ratteibacteria) CG15_BIG_FIL_POST_REV_8_21_14_020_41_12</name>
    <dbReference type="NCBI Taxonomy" id="2014291"/>
    <lineage>
        <taxon>Bacteria</taxon>
        <taxon>Candidatus Ratteibacteria</taxon>
    </lineage>
</organism>
<proteinExistence type="predicted"/>
<evidence type="ECO:0000313" key="1">
    <source>
        <dbReference type="EMBL" id="PIW33967.1"/>
    </source>
</evidence>
<dbReference type="InterPro" id="IPR029060">
    <property type="entry name" value="PIN-like_dom_sf"/>
</dbReference>
<dbReference type="AlphaFoldDB" id="A0A2M7GZQ8"/>
<reference evidence="2" key="1">
    <citation type="submission" date="2017-09" db="EMBL/GenBank/DDBJ databases">
        <title>Depth-based differentiation of microbial function through sediment-hosted aquifers and enrichment of novel symbionts in the deep terrestrial subsurface.</title>
        <authorList>
            <person name="Probst A.J."/>
            <person name="Ladd B."/>
            <person name="Jarett J.K."/>
            <person name="Geller-Mcgrath D.E."/>
            <person name="Sieber C.M.K."/>
            <person name="Emerson J.B."/>
            <person name="Anantharaman K."/>
            <person name="Thomas B.C."/>
            <person name="Malmstrom R."/>
            <person name="Stieglmeier M."/>
            <person name="Klingl A."/>
            <person name="Woyke T."/>
            <person name="Ryan C.M."/>
            <person name="Banfield J.F."/>
        </authorList>
    </citation>
    <scope>NUCLEOTIDE SEQUENCE [LARGE SCALE GENOMIC DNA]</scope>
</reference>
<dbReference type="SUPFAM" id="SSF88723">
    <property type="entry name" value="PIN domain-like"/>
    <property type="match status" value="1"/>
</dbReference>
<comment type="caution">
    <text evidence="1">The sequence shown here is derived from an EMBL/GenBank/DDBJ whole genome shotgun (WGS) entry which is preliminary data.</text>
</comment>
<name>A0A2M7GZQ8_9BACT</name>
<dbReference type="EMBL" id="PFFY01000078">
    <property type="protein sequence ID" value="PIW33967.1"/>
    <property type="molecule type" value="Genomic_DNA"/>
</dbReference>
<accession>A0A2M7GZQ8</accession>
<protein>
    <recommendedName>
        <fullName evidence="3">PIN domain-containing protein</fullName>
    </recommendedName>
</protein>
<gene>
    <name evidence="1" type="ORF">COW28_01750</name>
</gene>